<dbReference type="GO" id="GO:0005762">
    <property type="term" value="C:mitochondrial large ribosomal subunit"/>
    <property type="evidence" value="ECO:0007669"/>
    <property type="project" value="TreeGrafter"/>
</dbReference>
<proteinExistence type="inferred from homology"/>
<evidence type="ECO:0000256" key="3">
    <source>
        <dbReference type="ARBA" id="ARBA00022980"/>
    </source>
</evidence>
<dbReference type="Gene3D" id="3.90.280.10">
    <property type="entry name" value="PEBP-like"/>
    <property type="match status" value="1"/>
</dbReference>
<keyword evidence="6" id="KW-0687">Ribonucleoprotein</keyword>
<evidence type="ECO:0000313" key="10">
    <source>
        <dbReference type="EMBL" id="JAV22811.1"/>
    </source>
</evidence>
<dbReference type="InterPro" id="IPR035810">
    <property type="entry name" value="PEBP_euk"/>
</dbReference>
<dbReference type="SUPFAM" id="SSF49777">
    <property type="entry name" value="PEBP-like"/>
    <property type="match status" value="1"/>
</dbReference>
<comment type="subcellular location">
    <subcellularLocation>
        <location evidence="1">Mitochondrion</location>
    </subcellularLocation>
</comment>
<dbReference type="InterPro" id="IPR036610">
    <property type="entry name" value="PEBP-like_sf"/>
</dbReference>
<comment type="similarity">
    <text evidence="7">Belongs to the phosphatidylethanolamine-binding protein family. Mitochondrion-specific ribosomal protein mL38 subfamily.</text>
</comment>
<evidence type="ECO:0000256" key="1">
    <source>
        <dbReference type="ARBA" id="ARBA00004173"/>
    </source>
</evidence>
<evidence type="ECO:0000256" key="8">
    <source>
        <dbReference type="ARBA" id="ARBA00039444"/>
    </source>
</evidence>
<accession>A0A1Q3F5G6</accession>
<evidence type="ECO:0000256" key="6">
    <source>
        <dbReference type="ARBA" id="ARBA00023274"/>
    </source>
</evidence>
<dbReference type="AlphaFoldDB" id="A0A1Q3F5G6"/>
<keyword evidence="4" id="KW-0175">Coiled coil</keyword>
<dbReference type="CDD" id="cd00866">
    <property type="entry name" value="PEBP_euk"/>
    <property type="match status" value="1"/>
</dbReference>
<reference evidence="10" key="1">
    <citation type="submission" date="2017-01" db="EMBL/GenBank/DDBJ databases">
        <title>A deep insight into the sialotranscriptome of adult male and female Cluex tarsalis mosquitoes.</title>
        <authorList>
            <person name="Ribeiro J.M."/>
            <person name="Moreira F."/>
            <person name="Bernard K.A."/>
            <person name="Calvo E."/>
        </authorList>
    </citation>
    <scope>NUCLEOTIDE SEQUENCE</scope>
    <source>
        <strain evidence="10">Kern County</strain>
        <tissue evidence="10">Salivary glands</tissue>
    </source>
</reference>
<dbReference type="EMBL" id="GFDL01012234">
    <property type="protein sequence ID" value="JAV22811.1"/>
    <property type="molecule type" value="Transcribed_RNA"/>
</dbReference>
<keyword evidence="2" id="KW-0809">Transit peptide</keyword>
<dbReference type="PANTHER" id="PTHR11362:SF133">
    <property type="entry name" value="LARGE RIBOSOMAL SUBUNIT PROTEIN ML38"/>
    <property type="match status" value="1"/>
</dbReference>
<evidence type="ECO:0000256" key="9">
    <source>
        <dbReference type="ARBA" id="ARBA00041206"/>
    </source>
</evidence>
<organism evidence="10">
    <name type="scientific">Culex tarsalis</name>
    <name type="common">Encephalitis mosquito</name>
    <dbReference type="NCBI Taxonomy" id="7177"/>
    <lineage>
        <taxon>Eukaryota</taxon>
        <taxon>Metazoa</taxon>
        <taxon>Ecdysozoa</taxon>
        <taxon>Arthropoda</taxon>
        <taxon>Hexapoda</taxon>
        <taxon>Insecta</taxon>
        <taxon>Pterygota</taxon>
        <taxon>Neoptera</taxon>
        <taxon>Endopterygota</taxon>
        <taxon>Diptera</taxon>
        <taxon>Nematocera</taxon>
        <taxon>Culicoidea</taxon>
        <taxon>Culicidae</taxon>
        <taxon>Culicinae</taxon>
        <taxon>Culicini</taxon>
        <taxon>Culex</taxon>
        <taxon>Culex</taxon>
    </lineage>
</organism>
<name>A0A1Q3F5G6_CULTA</name>
<dbReference type="GO" id="GO:0005743">
    <property type="term" value="C:mitochondrial inner membrane"/>
    <property type="evidence" value="ECO:0007669"/>
    <property type="project" value="UniProtKB-ARBA"/>
</dbReference>
<protein>
    <recommendedName>
        <fullName evidence="8">Large ribosomal subunit protein mL38</fullName>
    </recommendedName>
    <alternativeName>
        <fullName evidence="9">39S ribosomal protein L38, mitochondrial</fullName>
    </alternativeName>
</protein>
<dbReference type="FunFam" id="3.90.280.10:FF:000002">
    <property type="entry name" value="39S ribosomal protein L38, mitochondrial"/>
    <property type="match status" value="1"/>
</dbReference>
<dbReference type="InterPro" id="IPR008914">
    <property type="entry name" value="PEBP"/>
</dbReference>
<evidence type="ECO:0000256" key="4">
    <source>
        <dbReference type="ARBA" id="ARBA00023054"/>
    </source>
</evidence>
<keyword evidence="5" id="KW-0496">Mitochondrion</keyword>
<evidence type="ECO:0000256" key="5">
    <source>
        <dbReference type="ARBA" id="ARBA00023128"/>
    </source>
</evidence>
<dbReference type="Pfam" id="PF01161">
    <property type="entry name" value="PBP"/>
    <property type="match status" value="1"/>
</dbReference>
<sequence length="418" mass="48224">MAARIGVQSLAGPLLTTTTFAAVRLQVRHGHRLRGKAPGMAKTLEQRLAEERAVDPELARKINIGFPHLKPARSAQLRERLEHLKTQRANPELEKLARAKTLTVDPELVRSDWLKTSGPFHVQRLAEHYGVFEHLFGAAYFVPRVNLKVAFPNGEAASPVYYGNVIKPSEATQEPTVQFDPNFDFKRQQSEQVGGGESWWTLVLTNPDGHFSENDKEYCHWFVANIPNGDVTKGERIVPYLQPIPPKGTGFHRHIFVLYKQEKKLDFGEYAVGEQDGKDLAKRTFQTLEFYRRFQDDITPAGLAFFQADWDKSLVGFYHDVLKLKHPVYEYDFPAPYLRDQEWFPLRRPFNLYMDKYRDPQQVAKEYLARKLARTHPFKGPEPALRFPNAHPVPREVPSWLTTQIKKDRRGWGRINDV</sequence>
<keyword evidence="3 10" id="KW-0689">Ribosomal protein</keyword>
<evidence type="ECO:0000256" key="7">
    <source>
        <dbReference type="ARBA" id="ARBA00038016"/>
    </source>
</evidence>
<evidence type="ECO:0000256" key="2">
    <source>
        <dbReference type="ARBA" id="ARBA00022946"/>
    </source>
</evidence>
<dbReference type="PANTHER" id="PTHR11362">
    <property type="entry name" value="PHOSPHATIDYLETHANOLAMINE-BINDING PROTEIN"/>
    <property type="match status" value="1"/>
</dbReference>